<dbReference type="Proteomes" id="UP000318834">
    <property type="component" value="Unassembled WGS sequence"/>
</dbReference>
<dbReference type="PROSITE" id="PS51635">
    <property type="entry name" value="PNPLA"/>
    <property type="match status" value="1"/>
</dbReference>
<evidence type="ECO:0000256" key="1">
    <source>
        <dbReference type="ARBA" id="ARBA00022801"/>
    </source>
</evidence>
<dbReference type="PANTHER" id="PTHR14226:SF57">
    <property type="entry name" value="BLR7027 PROTEIN"/>
    <property type="match status" value="1"/>
</dbReference>
<keyword evidence="3 4" id="KW-0443">Lipid metabolism</keyword>
<dbReference type="InterPro" id="IPR016035">
    <property type="entry name" value="Acyl_Trfase/lysoPLipase"/>
</dbReference>
<keyword evidence="2 4" id="KW-0442">Lipid degradation</keyword>
<evidence type="ECO:0000256" key="2">
    <source>
        <dbReference type="ARBA" id="ARBA00022963"/>
    </source>
</evidence>
<organism evidence="6 7">
    <name type="scientific">Candidatus Segetimicrobium genomatis</name>
    <dbReference type="NCBI Taxonomy" id="2569760"/>
    <lineage>
        <taxon>Bacteria</taxon>
        <taxon>Bacillati</taxon>
        <taxon>Candidatus Sysuimicrobiota</taxon>
        <taxon>Candidatus Sysuimicrobiia</taxon>
        <taxon>Candidatus Sysuimicrobiales</taxon>
        <taxon>Candidatus Segetimicrobiaceae</taxon>
        <taxon>Candidatus Segetimicrobium</taxon>
    </lineage>
</organism>
<dbReference type="InterPro" id="IPR002641">
    <property type="entry name" value="PNPLA_dom"/>
</dbReference>
<sequence>MALVSESTKSKAGLILTGGGARAAYQVGVLKAVRELLPHPEKNPFPILCGTSAGAINAATLAVFADNFDVAVGNLLEVWEHFRVHHVYRSDPIGIARVGARWLAAITLISRTSPVALLDSSPLADMLTRNLDFGRIQENIDNGHLYAVSITCSGYSSGQSVSFYQGGPGTEAWESTQRVGAAMPIRVEHLMASAALPFIFPAVKINREYFGDGSMRQIAPISPALHLGADRVLVVGTGQQAANAEPPRVRGHLYPSLAQIAGHALNSIFLDSLNADIELVHRINRTISLIPPGKLREAGLPLRQIKVLVITPSQPLERIAVRHVNELPGTMRFLLRGIGAMNRNGSTLASYLLFERGYCQALIELGYQDTMARRAEVLEFLGPRQ</sequence>
<dbReference type="GO" id="GO:0016042">
    <property type="term" value="P:lipid catabolic process"/>
    <property type="evidence" value="ECO:0007669"/>
    <property type="project" value="UniProtKB-UniRule"/>
</dbReference>
<feature type="active site" description="Nucleophile" evidence="4">
    <location>
        <position position="52"/>
    </location>
</feature>
<dbReference type="SUPFAM" id="SSF52151">
    <property type="entry name" value="FabD/lysophospholipase-like"/>
    <property type="match status" value="1"/>
</dbReference>
<proteinExistence type="predicted"/>
<accession>A0A537IMG8</accession>
<protein>
    <submittedName>
        <fullName evidence="6">Patatin-like phospholipase family protein</fullName>
    </submittedName>
</protein>
<dbReference type="AlphaFoldDB" id="A0A537IMG8"/>
<dbReference type="Pfam" id="PF01734">
    <property type="entry name" value="Patatin"/>
    <property type="match status" value="1"/>
</dbReference>
<dbReference type="EMBL" id="VBAP01000087">
    <property type="protein sequence ID" value="TMI72525.1"/>
    <property type="molecule type" value="Genomic_DNA"/>
</dbReference>
<dbReference type="PANTHER" id="PTHR14226">
    <property type="entry name" value="NEUROPATHY TARGET ESTERASE/SWISS CHEESE D.MELANOGASTER"/>
    <property type="match status" value="1"/>
</dbReference>
<gene>
    <name evidence="6" type="ORF">E6H05_11100</name>
</gene>
<reference evidence="6 7" key="1">
    <citation type="journal article" date="2019" name="Nat. Microbiol.">
        <title>Mediterranean grassland soil C-N compound turnover is dependent on rainfall and depth, and is mediated by genomically divergent microorganisms.</title>
        <authorList>
            <person name="Diamond S."/>
            <person name="Andeer P.F."/>
            <person name="Li Z."/>
            <person name="Crits-Christoph A."/>
            <person name="Burstein D."/>
            <person name="Anantharaman K."/>
            <person name="Lane K.R."/>
            <person name="Thomas B.C."/>
            <person name="Pan C."/>
            <person name="Northen T.R."/>
            <person name="Banfield J.F."/>
        </authorList>
    </citation>
    <scope>NUCLEOTIDE SEQUENCE [LARGE SCALE GENOMIC DNA]</scope>
    <source>
        <strain evidence="6">NP_8</strain>
    </source>
</reference>
<comment type="caution">
    <text evidence="4">Lacks conserved residue(s) required for the propagation of feature annotation.</text>
</comment>
<feature type="active site" description="Proton acceptor" evidence="4">
    <location>
        <position position="212"/>
    </location>
</feature>
<evidence type="ECO:0000259" key="5">
    <source>
        <dbReference type="PROSITE" id="PS51635"/>
    </source>
</evidence>
<dbReference type="GO" id="GO:0016787">
    <property type="term" value="F:hydrolase activity"/>
    <property type="evidence" value="ECO:0007669"/>
    <property type="project" value="UniProtKB-UniRule"/>
</dbReference>
<dbReference type="InterPro" id="IPR050301">
    <property type="entry name" value="NTE"/>
</dbReference>
<name>A0A537IMG8_9BACT</name>
<evidence type="ECO:0000256" key="4">
    <source>
        <dbReference type="PROSITE-ProRule" id="PRU01161"/>
    </source>
</evidence>
<comment type="caution">
    <text evidence="6">The sequence shown here is derived from an EMBL/GenBank/DDBJ whole genome shotgun (WGS) entry which is preliminary data.</text>
</comment>
<evidence type="ECO:0000313" key="7">
    <source>
        <dbReference type="Proteomes" id="UP000318834"/>
    </source>
</evidence>
<dbReference type="Gene3D" id="3.40.1090.10">
    <property type="entry name" value="Cytosolic phospholipase A2 catalytic domain"/>
    <property type="match status" value="1"/>
</dbReference>
<evidence type="ECO:0000256" key="3">
    <source>
        <dbReference type="ARBA" id="ARBA00023098"/>
    </source>
</evidence>
<feature type="short sequence motif" description="GXSXG" evidence="4">
    <location>
        <begin position="50"/>
        <end position="54"/>
    </location>
</feature>
<keyword evidence="1 4" id="KW-0378">Hydrolase</keyword>
<evidence type="ECO:0000313" key="6">
    <source>
        <dbReference type="EMBL" id="TMI72525.1"/>
    </source>
</evidence>
<feature type="domain" description="PNPLA" evidence="5">
    <location>
        <begin position="14"/>
        <end position="225"/>
    </location>
</feature>